<dbReference type="EMBL" id="NPEF01000009">
    <property type="protein sequence ID" value="PJZ94637.1"/>
    <property type="molecule type" value="Genomic_DNA"/>
</dbReference>
<protein>
    <recommendedName>
        <fullName evidence="3">Lipoprotein</fullName>
    </recommendedName>
</protein>
<feature type="chain" id="PRO_5015006824" description="Lipoprotein" evidence="1">
    <location>
        <begin position="26"/>
        <end position="253"/>
    </location>
</feature>
<proteinExistence type="predicted"/>
<dbReference type="AlphaFoldDB" id="A0A2N0BDN8"/>
<name>A0A2N0BDN8_9LEPT</name>
<reference evidence="2" key="1">
    <citation type="submission" date="2017-07" db="EMBL/GenBank/DDBJ databases">
        <title>Leptospira spp. isolated from tropical soils.</title>
        <authorList>
            <person name="Thibeaux R."/>
            <person name="Iraola G."/>
            <person name="Ferres I."/>
            <person name="Bierque E."/>
            <person name="Girault D."/>
            <person name="Soupe-Gilbert M.-E."/>
            <person name="Picardeau M."/>
            <person name="Goarant C."/>
        </authorList>
    </citation>
    <scope>NUCLEOTIDE SEQUENCE [LARGE SCALE GENOMIC DNA]</scope>
    <source>
        <strain evidence="2">ATI7-C-A5</strain>
    </source>
</reference>
<evidence type="ECO:0000313" key="2">
    <source>
        <dbReference type="EMBL" id="PJZ94637.1"/>
    </source>
</evidence>
<sequence length="253" mass="28686">MFLKSRFLPVWVLFSILLLPGCPGAQNETGAKKIAEIPVPRGSERVSFPKDSFSEFVRNLPLKSEKTLWTFQKRNILGRYDAIGVLDLPLLFRDDLEQCADYSMRVWAEYHKQTGNLDRLYLFDYNGNKKGFRQSGLSYASFLRKAFASSNSFSLKRGASPISESDLRPGDLFVQNEDGGIGHVSMILDSVRDSNGKKMFLIGFSFMPAQEMHVERAPKGFGSSGWFTYEGFVNHLKESYPYGTPVLRRFSDS</sequence>
<comment type="caution">
    <text evidence="2">The sequence shown here is derived from an EMBL/GenBank/DDBJ whole genome shotgun (WGS) entry which is preliminary data.</text>
</comment>
<evidence type="ECO:0000256" key="1">
    <source>
        <dbReference type="SAM" id="SignalP"/>
    </source>
</evidence>
<gene>
    <name evidence="2" type="ORF">CH379_01625</name>
</gene>
<dbReference type="RefSeq" id="WP_100764521.1">
    <property type="nucleotide sequence ID" value="NZ_NPEF02000001.1"/>
</dbReference>
<evidence type="ECO:0008006" key="3">
    <source>
        <dbReference type="Google" id="ProtNLM"/>
    </source>
</evidence>
<dbReference type="OrthoDB" id="5511471at2"/>
<feature type="signal peptide" evidence="1">
    <location>
        <begin position="1"/>
        <end position="25"/>
    </location>
</feature>
<accession>A0A2N0BDN8</accession>
<dbReference type="InterPro" id="IPR032315">
    <property type="entry name" value="DUF4846"/>
</dbReference>
<organism evidence="2">
    <name type="scientific">Leptospira ellisii</name>
    <dbReference type="NCBI Taxonomy" id="2023197"/>
    <lineage>
        <taxon>Bacteria</taxon>
        <taxon>Pseudomonadati</taxon>
        <taxon>Spirochaetota</taxon>
        <taxon>Spirochaetia</taxon>
        <taxon>Leptospirales</taxon>
        <taxon>Leptospiraceae</taxon>
        <taxon>Leptospira</taxon>
    </lineage>
</organism>
<dbReference type="Pfam" id="PF16138">
    <property type="entry name" value="DUF4846"/>
    <property type="match status" value="2"/>
</dbReference>
<keyword evidence="1" id="KW-0732">Signal</keyword>